<organism evidence="1 2">
    <name type="scientific">Janthinobacterium psychrotolerans</name>
    <dbReference type="NCBI Taxonomy" id="1747903"/>
    <lineage>
        <taxon>Bacteria</taxon>
        <taxon>Pseudomonadati</taxon>
        <taxon>Pseudomonadota</taxon>
        <taxon>Betaproteobacteria</taxon>
        <taxon>Burkholderiales</taxon>
        <taxon>Oxalobacteraceae</taxon>
        <taxon>Janthinobacterium</taxon>
    </lineage>
</organism>
<evidence type="ECO:0000313" key="1">
    <source>
        <dbReference type="EMBL" id="OBV41556.1"/>
    </source>
</evidence>
<dbReference type="Proteomes" id="UP000092713">
    <property type="component" value="Unassembled WGS sequence"/>
</dbReference>
<keyword evidence="2" id="KW-1185">Reference proteome</keyword>
<accession>A0A1A7C6M4</accession>
<reference evidence="1 2" key="1">
    <citation type="submission" date="2016-04" db="EMBL/GenBank/DDBJ databases">
        <title>Draft genome sequence of Janthinobacterium psychrotolerans sp. nov., isolated from freshwater sediments in Denmark.</title>
        <authorList>
            <person name="Gong X."/>
            <person name="Skrivergaard S."/>
            <person name="Korsgaard B.S."/>
            <person name="Schreiber L."/>
            <person name="Marshall I.P."/>
            <person name="Finster K."/>
            <person name="Schramm A."/>
        </authorList>
    </citation>
    <scope>NUCLEOTIDE SEQUENCE [LARGE SCALE GENOMIC DNA]</scope>
    <source>
        <strain evidence="1 2">S3-2</strain>
    </source>
</reference>
<comment type="caution">
    <text evidence="1">The sequence shown here is derived from an EMBL/GenBank/DDBJ whole genome shotgun (WGS) entry which is preliminary data.</text>
</comment>
<proteinExistence type="predicted"/>
<dbReference type="EMBL" id="LOCQ01000029">
    <property type="protein sequence ID" value="OBV41556.1"/>
    <property type="molecule type" value="Genomic_DNA"/>
</dbReference>
<name>A0A1A7C6M4_9BURK</name>
<sequence>MGGRDGPESVGTMDRNTQHDNTAIWISHQDEVSILVQHFRTNTPEEKYQLSQRFTSIWMPKRKLMAGRYGLLRYEHNDLPQREKEDVVSAFYEQDLYLYPSRQQIETQIVCDADLFPDPGTARAAALQQRGKFVINPRCSHEIFFHGLKDSHIQIGYFRSHLHEWREIEQAVVELLDSFRQAP</sequence>
<evidence type="ECO:0000313" key="2">
    <source>
        <dbReference type="Proteomes" id="UP000092713"/>
    </source>
</evidence>
<protein>
    <submittedName>
        <fullName evidence="1">Uncharacterized protein</fullName>
    </submittedName>
</protein>
<gene>
    <name evidence="1" type="ORF">ASR47_103430</name>
</gene>
<dbReference type="AlphaFoldDB" id="A0A1A7C6M4"/>